<dbReference type="EMBL" id="MXAL01000004">
    <property type="protein sequence ID" value="OWF33345.1"/>
    <property type="molecule type" value="Genomic_DNA"/>
</dbReference>
<dbReference type="Gene3D" id="3.30.429.10">
    <property type="entry name" value="Macrophage Migration Inhibitory Factor"/>
    <property type="match status" value="1"/>
</dbReference>
<proteinExistence type="predicted"/>
<name>A0A210PA14_9LACO</name>
<dbReference type="AlphaFoldDB" id="A0A210PA14"/>
<comment type="caution">
    <text evidence="1">The sequence shown here is derived from an EMBL/GenBank/DDBJ whole genome shotgun (WGS) entry which is preliminary data.</text>
</comment>
<dbReference type="SUPFAM" id="SSF55331">
    <property type="entry name" value="Tautomerase/MIF"/>
    <property type="match status" value="1"/>
</dbReference>
<gene>
    <name evidence="1" type="ORF">LKACC12383_00951</name>
</gene>
<dbReference type="RefSeq" id="WP_054642611.1">
    <property type="nucleotide sequence ID" value="NZ_LNUB01000011.1"/>
</dbReference>
<reference evidence="1 2" key="1">
    <citation type="submission" date="2017-03" db="EMBL/GenBank/DDBJ databases">
        <title>Genome sequence of Lactobacillus kimchii KACC 12383.</title>
        <authorList>
            <person name="Chun J."/>
        </authorList>
    </citation>
    <scope>NUCLEOTIDE SEQUENCE [LARGE SCALE GENOMIC DNA]</scope>
    <source>
        <strain evidence="1 2">KACC 12383</strain>
    </source>
</reference>
<accession>A0A210PA14</accession>
<dbReference type="Proteomes" id="UP000196649">
    <property type="component" value="Unassembled WGS sequence"/>
</dbReference>
<organism evidence="1 2">
    <name type="scientific">Companilactobacillus kimchii</name>
    <dbReference type="NCBI Taxonomy" id="2801452"/>
    <lineage>
        <taxon>Bacteria</taxon>
        <taxon>Bacillati</taxon>
        <taxon>Bacillota</taxon>
        <taxon>Bacilli</taxon>
        <taxon>Lactobacillales</taxon>
        <taxon>Lactobacillaceae</taxon>
        <taxon>Companilactobacillus</taxon>
    </lineage>
</organism>
<sequence length="120" mass="13435">MPFIITKTNTKITDAQENSLKKGLGKAIEYVPGKSEQALMLDFEEKSHLYIRGEKSVPMAYIDVSIFGNPSHAGYAELSQAITILFNKVLGIEPENIFIDYKDIPIWGVNGWAFEQPKEG</sequence>
<protein>
    <recommendedName>
        <fullName evidence="3">Macrophage migration inhibitory factor (MIF)</fullName>
    </recommendedName>
</protein>
<evidence type="ECO:0000313" key="1">
    <source>
        <dbReference type="EMBL" id="OWF33345.1"/>
    </source>
</evidence>
<dbReference type="InterPro" id="IPR014347">
    <property type="entry name" value="Tautomerase/MIF_sf"/>
</dbReference>
<evidence type="ECO:0000313" key="2">
    <source>
        <dbReference type="Proteomes" id="UP000196649"/>
    </source>
</evidence>
<evidence type="ECO:0008006" key="3">
    <source>
        <dbReference type="Google" id="ProtNLM"/>
    </source>
</evidence>